<comment type="catalytic activity">
    <reaction evidence="10">
        <text>4 Fe(II)-[cytochrome c] + O2 + 8 H(+)(in) = 4 Fe(III)-[cytochrome c] + 2 H2O + 4 H(+)(out)</text>
        <dbReference type="Rhea" id="RHEA:11436"/>
        <dbReference type="Rhea" id="RHEA-COMP:10350"/>
        <dbReference type="Rhea" id="RHEA-COMP:14399"/>
        <dbReference type="ChEBI" id="CHEBI:15377"/>
        <dbReference type="ChEBI" id="CHEBI:15378"/>
        <dbReference type="ChEBI" id="CHEBI:15379"/>
        <dbReference type="ChEBI" id="CHEBI:29033"/>
        <dbReference type="ChEBI" id="CHEBI:29034"/>
        <dbReference type="EC" id="7.1.1.9"/>
    </reaction>
    <physiologicalReaction direction="left-to-right" evidence="10">
        <dbReference type="Rhea" id="RHEA:11437"/>
    </physiologicalReaction>
</comment>
<proteinExistence type="inferred from homology"/>
<evidence type="ECO:0000256" key="2">
    <source>
        <dbReference type="ARBA" id="ARBA00008931"/>
    </source>
</evidence>
<gene>
    <name evidence="14" type="ORF">KY290_006563</name>
</gene>
<evidence type="ECO:0000256" key="5">
    <source>
        <dbReference type="ARBA" id="ARBA00022723"/>
    </source>
</evidence>
<dbReference type="PANTHER" id="PTHR35928">
    <property type="entry name" value="RIBOSOMAL PROTEIN S3, MITOCHONDRIAL"/>
    <property type="match status" value="1"/>
</dbReference>
<protein>
    <recommendedName>
        <fullName evidence="4">cytochrome-c oxidase</fullName>
        <ecNumber evidence="4">7.1.1.9</ecNumber>
    </recommendedName>
</protein>
<dbReference type="InterPro" id="IPR036920">
    <property type="entry name" value="Ribosomal_uL16_sf"/>
</dbReference>
<keyword evidence="9 11" id="KW-0687">Ribonucleoprotein</keyword>
<dbReference type="InterPro" id="IPR018280">
    <property type="entry name" value="Ribosomal_uS3_CS"/>
</dbReference>
<evidence type="ECO:0000256" key="7">
    <source>
        <dbReference type="ARBA" id="ARBA00022980"/>
    </source>
</evidence>
<evidence type="ECO:0000256" key="1">
    <source>
        <dbReference type="ARBA" id="ARBA00001935"/>
    </source>
</evidence>
<comment type="similarity">
    <text evidence="2">Belongs to the universal ribosomal protein uL16 family.</text>
</comment>
<dbReference type="NCBIfam" id="TIGR01164">
    <property type="entry name" value="rplP_bact"/>
    <property type="match status" value="1"/>
</dbReference>
<dbReference type="InterPro" id="IPR000114">
    <property type="entry name" value="Ribosomal_uL16_bact-type"/>
</dbReference>
<dbReference type="InterPro" id="IPR002429">
    <property type="entry name" value="CcO_II-like_C"/>
</dbReference>
<dbReference type="CDD" id="cd01433">
    <property type="entry name" value="Ribosomal_L16_L10e"/>
    <property type="match status" value="1"/>
</dbReference>
<sequence>MLLGRQRHSGVSWRQSGIGETEWLVFDGEREILERTVVRQWMEQWLRWFSWYHITALSEEVTISQLMEVPMCSKSWRRTNEDQNLIKFGLIWKCYDMGEGWDISTTPRYLMSRQTGQKLLITRRLLQSFRCQPVGRDLTFSLLYEYAYKRTANPFEQDSCKLGSVVLEGKFGHVDLLFRWNSLIAPYEFTMEKLLFVVRLLKERRRASQSMGQRMLRFDFVSRDPPQVGFESRVMGDYPARCIIIHFPKRTFIHFFLPRRPRRLKRREKSRPVKEKGRWGAFGKVGPIGCLHSSDGTEEERNEVRGRGAGKRVESIRLDDREKQNEIRIWPKKKQGYGYHDRSPSIKKNLSKSLRVSGAFKHPKYAGIENDIAFLIENDDSFRKTNLFKFFFPKKSRSDLPTSHLLKRTLPAVRPSLNYSVMQYLLNTKKKMHFDPVVVLNHFVAPGVAEPSTMGGANAQGRSLDKRIRSCIAFFVESSTSEKKCLAEAKKRVTHFIRQANDLRFAGTTKTTISLFPFFGATFFFPRDGVGVYNNLFFEDAREQLLGQLRRKCWNLMGKDKVMELIEKFIDLNRIGELIRGIEMMIEIILRNRRIPYGYNYYLNEVQKMRSLLYNRTNTNTLIESVKIKSVYQSASPIAQDISFQPRNKTRSFRSIFSQIVKDIPLVMKKGVEGIRICCSGRLEGAEIARTECGKYGKTSRNVFNQKIDYAPAEVSTRYGISGRCSRGCKPDGTQLGFGRYGTKSCRAGRLSYRAIEAARRAIIGHFHRAMSGQFRRNGKIWVRVLADIPITGKPTEVRMGRGKGNPTGWIARVSRGQILFEMDGVSLSNARQAATLAAHKLCSSTKFVQWSVREASGLPVISHSRRRETLITIACQKRGVEVVRPIPRNAPSIGAYGSILVVAGGVESFLRGNLQVQFGGRRASTLPYEYSDYNSSDEQSLTFDNYTIPEDDLELGQSRLLEVDNRVVLPAKSHIRFIVTSADVPHSWAVPSLGVKCDAVPGRLNQTSISVQREGVYYGQCSEICGTNHAFMPIVVEAVPRKDYGSRVWQEYCRPLRAIAKPSRIKASSPYSNSKRLTYSLSTGQSISVEVLLPKKRSQPNMGNDRQTKDLRSPCVLALCTGIAEFESAGSDEWLLASIEIVITEPLFPAGIEVSRAGEGDAFLANPKFHFEFRTSTSCCSWCFTISIGNERRSGGTRGTTYWITPVRHEAADAESAPMPLAMPCLVPLPRHGGGSVARHEHRAKGRWPRYPYLRSDEWRTDRPGFSRALAGSGVPVKGASAYPGVIITTCTSHLGTVERVTHLLFHSTTFVPLIHSLKERSSEGQPAHTASGEDGTTGKDRLAKTPQARSVHLALTSIDESPPYTILTSLTSSRWPASTSSSKDRTDWIVDERCSHHLTEFENEKPLLHPYSPSSTTGRARILVETDPYYILDPTSPLDYRLGLVGLLYSLPSYFACNLRPKTRKWRMGGKPYPHSDFLSLHLKERSKSYKGLKLNPHSGLFPFPGTDLPNGKGRESATISSVTLSADTSVAYSDDDVKESKEKATASLSCPFCFASVIVHQLHKSIPKQRIRKHQSVPSRSGILFSGSGWFNNINRFRGGSCIIYGSLPISITFLLSLWKKALGFKILRKEKSFALARAHLGEEESISGSTKEASSISLDKAIGRNSGQGFSPNCFCGMNLHPKRGRIIRFHRILFFAWVPSELGESGQAIQAGKIDRRCEYLWVVLHLLNEGGIQKTGVLSILAFCFLLEEYECAADLVHFTFTTATFIVKTESDALDRRSFNGLLLRCLSHEEAQQALQEGRAGSKSSPTCCGAFGRSTPSMPQEKAKSKAVIKPELVSQLPIRTRGFIPSLRRLWVPAVQRCYQSRKVSQVLLPSLDKAPLIAPRHLSTRGTHLALCLRKSSTHLKEERGVGIVPESTDSGFIPQSSAT</sequence>
<dbReference type="InterPro" id="IPR036419">
    <property type="entry name" value="Ribosomal_S3_C_sf"/>
</dbReference>
<dbReference type="InterPro" id="IPR001505">
    <property type="entry name" value="Copper_CuA"/>
</dbReference>
<comment type="similarity">
    <text evidence="3 11">Belongs to the universal ribosomal protein uS3 family.</text>
</comment>
<dbReference type="PROSITE" id="PS00078">
    <property type="entry name" value="COX2"/>
    <property type="match status" value="1"/>
</dbReference>
<dbReference type="PROSITE" id="PS00586">
    <property type="entry name" value="RIBOSOMAL_L16_1"/>
    <property type="match status" value="1"/>
</dbReference>
<dbReference type="PROSITE" id="PS00548">
    <property type="entry name" value="RIBOSOMAL_S3"/>
    <property type="match status" value="1"/>
</dbReference>
<dbReference type="SUPFAM" id="SSF49503">
    <property type="entry name" value="Cupredoxins"/>
    <property type="match status" value="1"/>
</dbReference>
<dbReference type="InterPro" id="IPR020798">
    <property type="entry name" value="Ribosomal_uL16_CS"/>
</dbReference>
<dbReference type="Proteomes" id="UP000826656">
    <property type="component" value="Unassembled WGS sequence"/>
</dbReference>
<dbReference type="EMBL" id="JAIVGD010000002">
    <property type="protein sequence ID" value="KAH0780136.1"/>
    <property type="molecule type" value="Genomic_DNA"/>
</dbReference>
<dbReference type="PANTHER" id="PTHR35928:SF2">
    <property type="entry name" value="SMALL RIBOSOMAL SUBUNIT PROTEIN US3M"/>
    <property type="match status" value="1"/>
</dbReference>
<dbReference type="Gene3D" id="3.30.1140.32">
    <property type="entry name" value="Ribosomal protein S3, C-terminal domain"/>
    <property type="match status" value="1"/>
</dbReference>
<comment type="cofactor">
    <cofactor evidence="1">
        <name>Cu cation</name>
        <dbReference type="ChEBI" id="CHEBI:23378"/>
    </cofactor>
</comment>
<dbReference type="Pfam" id="PF00252">
    <property type="entry name" value="Ribosomal_L16"/>
    <property type="match status" value="1"/>
</dbReference>
<organism evidence="14 15">
    <name type="scientific">Solanum tuberosum</name>
    <name type="common">Potato</name>
    <dbReference type="NCBI Taxonomy" id="4113"/>
    <lineage>
        <taxon>Eukaryota</taxon>
        <taxon>Viridiplantae</taxon>
        <taxon>Streptophyta</taxon>
        <taxon>Embryophyta</taxon>
        <taxon>Tracheophyta</taxon>
        <taxon>Spermatophyta</taxon>
        <taxon>Magnoliopsida</taxon>
        <taxon>eudicotyledons</taxon>
        <taxon>Gunneridae</taxon>
        <taxon>Pentapetalae</taxon>
        <taxon>asterids</taxon>
        <taxon>lamiids</taxon>
        <taxon>Solanales</taxon>
        <taxon>Solanaceae</taxon>
        <taxon>Solanoideae</taxon>
        <taxon>Solaneae</taxon>
        <taxon>Solanum</taxon>
    </lineage>
</organism>
<evidence type="ECO:0000256" key="4">
    <source>
        <dbReference type="ARBA" id="ARBA00012949"/>
    </source>
</evidence>
<comment type="caution">
    <text evidence="14">The sequence shown here is derived from an EMBL/GenBank/DDBJ whole genome shotgun (WGS) entry which is preliminary data.</text>
</comment>
<dbReference type="CDD" id="cd13912">
    <property type="entry name" value="CcO_II_C"/>
    <property type="match status" value="1"/>
</dbReference>
<feature type="domain" description="Cytochrome oxidase subunit II copper A binding" evidence="13">
    <location>
        <begin position="913"/>
        <end position="1053"/>
    </location>
</feature>
<feature type="region of interest" description="Disordered" evidence="12">
    <location>
        <begin position="1321"/>
        <end position="1343"/>
    </location>
</feature>
<dbReference type="InterPro" id="IPR044954">
    <property type="entry name" value="Ribosomal_uS3m_plant"/>
</dbReference>
<dbReference type="PROSITE" id="PS50857">
    <property type="entry name" value="COX2_CUA"/>
    <property type="match status" value="1"/>
</dbReference>
<dbReference type="Gene3D" id="3.90.1170.10">
    <property type="entry name" value="Ribosomal protein L10e/L16"/>
    <property type="match status" value="1"/>
</dbReference>
<accession>A0ABQ7WIQ6</accession>
<dbReference type="PROSITE" id="PS00701">
    <property type="entry name" value="RIBOSOMAL_L16_2"/>
    <property type="match status" value="1"/>
</dbReference>
<dbReference type="Gene3D" id="2.60.40.420">
    <property type="entry name" value="Cupredoxins - blue copper proteins"/>
    <property type="match status" value="1"/>
</dbReference>
<keyword evidence="15" id="KW-1185">Reference proteome</keyword>
<dbReference type="SUPFAM" id="SSF54821">
    <property type="entry name" value="Ribosomal protein S3 C-terminal domain"/>
    <property type="match status" value="1"/>
</dbReference>
<dbReference type="InterPro" id="IPR034210">
    <property type="entry name" value="CcO_II_C"/>
</dbReference>
<evidence type="ECO:0000256" key="6">
    <source>
        <dbReference type="ARBA" id="ARBA00022967"/>
    </source>
</evidence>
<name>A0ABQ7WIQ6_SOLTU</name>
<evidence type="ECO:0000256" key="8">
    <source>
        <dbReference type="ARBA" id="ARBA00023008"/>
    </source>
</evidence>
<dbReference type="PRINTS" id="PR01166">
    <property type="entry name" value="CYCOXIDASEII"/>
</dbReference>
<keyword evidence="8" id="KW-0186">Copper</keyword>
<dbReference type="Pfam" id="PF00116">
    <property type="entry name" value="COX2"/>
    <property type="match status" value="1"/>
</dbReference>
<dbReference type="SUPFAM" id="SSF54686">
    <property type="entry name" value="Ribosomal protein L16p/L10e"/>
    <property type="match status" value="1"/>
</dbReference>
<evidence type="ECO:0000256" key="12">
    <source>
        <dbReference type="SAM" id="MobiDB-lite"/>
    </source>
</evidence>
<evidence type="ECO:0000259" key="13">
    <source>
        <dbReference type="PROSITE" id="PS50857"/>
    </source>
</evidence>
<keyword evidence="7 11" id="KW-0689">Ribosomal protein</keyword>
<keyword evidence="6" id="KW-1278">Translocase</keyword>
<reference evidence="14 15" key="1">
    <citation type="journal article" date="2021" name="bioRxiv">
        <title>Chromosome-scale and haplotype-resolved genome assembly of a tetraploid potato cultivar.</title>
        <authorList>
            <person name="Sun H."/>
            <person name="Jiao W.-B."/>
            <person name="Krause K."/>
            <person name="Campoy J.A."/>
            <person name="Goel M."/>
            <person name="Folz-Donahue K."/>
            <person name="Kukat C."/>
            <person name="Huettel B."/>
            <person name="Schneeberger K."/>
        </authorList>
    </citation>
    <scope>NUCLEOTIDE SEQUENCE [LARGE SCALE GENOMIC DNA]</scope>
    <source>
        <strain evidence="14">SolTubOtavaFocal</strain>
        <tissue evidence="14">Leaves</tissue>
    </source>
</reference>
<dbReference type="InterPro" id="IPR008972">
    <property type="entry name" value="Cupredoxin"/>
</dbReference>
<dbReference type="InterPro" id="IPR001351">
    <property type="entry name" value="Ribosomal_uS3_C"/>
</dbReference>
<dbReference type="Pfam" id="PF00189">
    <property type="entry name" value="Ribosomal_S3_C"/>
    <property type="match status" value="1"/>
</dbReference>
<keyword evidence="5" id="KW-0479">Metal-binding</keyword>
<dbReference type="EC" id="7.1.1.9" evidence="4"/>
<evidence type="ECO:0000256" key="10">
    <source>
        <dbReference type="ARBA" id="ARBA00049512"/>
    </source>
</evidence>
<evidence type="ECO:0000256" key="11">
    <source>
        <dbReference type="RuleBase" id="RU003624"/>
    </source>
</evidence>
<evidence type="ECO:0000313" key="14">
    <source>
        <dbReference type="EMBL" id="KAH0780136.1"/>
    </source>
</evidence>
<evidence type="ECO:0000313" key="15">
    <source>
        <dbReference type="Proteomes" id="UP000826656"/>
    </source>
</evidence>
<dbReference type="InterPro" id="IPR016180">
    <property type="entry name" value="Ribosomal_uL16_dom"/>
</dbReference>
<evidence type="ECO:0000256" key="9">
    <source>
        <dbReference type="ARBA" id="ARBA00023274"/>
    </source>
</evidence>
<evidence type="ECO:0000256" key="3">
    <source>
        <dbReference type="ARBA" id="ARBA00010761"/>
    </source>
</evidence>
<dbReference type="InterPro" id="IPR047873">
    <property type="entry name" value="Ribosomal_uL16"/>
</dbReference>